<sequence length="196" mass="21866">MAELVRRYAGFTLVSRGDAFTTLARAIVGQQISVKAADAVWARFAARLEREGEMRSGRTGPTPERLLAIGAPGLAGCGLSARKTDYLLDLARHFAEGLLHPGRWLTMDDDAVIAELTAVRGIGRWTAEMFLIFNLLRPDVYPLQDLGLVKAIRLHYFAGEDVPLPALAAFGERWRPWRTVATWYLWRSLDPVPVTY</sequence>
<dbReference type="EMBL" id="CP022579">
    <property type="protein sequence ID" value="QEL64865.1"/>
    <property type="molecule type" value="Genomic_DNA"/>
</dbReference>
<name>A0A5C1E8A8_9RHOO</name>
<dbReference type="InterPro" id="IPR051912">
    <property type="entry name" value="Alkylbase_DNA_Glycosylase/TA"/>
</dbReference>
<evidence type="ECO:0000313" key="8">
    <source>
        <dbReference type="Proteomes" id="UP000323671"/>
    </source>
</evidence>
<dbReference type="GO" id="GO:0005737">
    <property type="term" value="C:cytoplasm"/>
    <property type="evidence" value="ECO:0007669"/>
    <property type="project" value="TreeGrafter"/>
</dbReference>
<comment type="catalytic activity">
    <reaction evidence="1">
        <text>Hydrolysis of alkylated DNA, releasing 3-methyladenine, 3-methylguanine, 7-methylguanine and 7-methyladenine.</text>
        <dbReference type="EC" id="3.2.2.21"/>
    </reaction>
</comment>
<dbReference type="GO" id="GO:0043916">
    <property type="term" value="F:DNA-7-methylguanine glycosylase activity"/>
    <property type="evidence" value="ECO:0007669"/>
    <property type="project" value="TreeGrafter"/>
</dbReference>
<evidence type="ECO:0000256" key="5">
    <source>
        <dbReference type="ARBA" id="ARBA00023204"/>
    </source>
</evidence>
<organism evidence="7 8">
    <name type="scientific">Oryzomicrobium terrae</name>
    <dbReference type="NCBI Taxonomy" id="1735038"/>
    <lineage>
        <taxon>Bacteria</taxon>
        <taxon>Pseudomonadati</taxon>
        <taxon>Pseudomonadota</taxon>
        <taxon>Betaproteobacteria</taxon>
        <taxon>Rhodocyclales</taxon>
        <taxon>Rhodocyclaceae</taxon>
        <taxon>Oryzomicrobium</taxon>
    </lineage>
</organism>
<dbReference type="KEGG" id="otr:OTERR_13890"/>
<accession>A0A5C1E8A8</accession>
<comment type="similarity">
    <text evidence="2">Belongs to the alkylbase DNA glycosidase AlkA family.</text>
</comment>
<reference evidence="7 8" key="1">
    <citation type="submission" date="2017-07" db="EMBL/GenBank/DDBJ databases">
        <title>Complete genome sequence of Oryzomicrobium terrae TPP412.</title>
        <authorList>
            <person name="Chiu L.-W."/>
            <person name="Lo K.-J."/>
            <person name="Tsai Y.-M."/>
            <person name="Lin S.-S."/>
            <person name="Kuo C.-H."/>
            <person name="Liu C.-T."/>
        </authorList>
    </citation>
    <scope>NUCLEOTIDE SEQUENCE [LARGE SCALE GENOMIC DNA]</scope>
    <source>
        <strain evidence="7 8">TPP412</strain>
    </source>
</reference>
<proteinExistence type="inferred from homology"/>
<dbReference type="InterPro" id="IPR003265">
    <property type="entry name" value="HhH-GPD_domain"/>
</dbReference>
<dbReference type="FunFam" id="1.10.340.30:FF:000004">
    <property type="entry name" value="DNA-3-methyladenine glycosylase II"/>
    <property type="match status" value="1"/>
</dbReference>
<keyword evidence="8" id="KW-1185">Reference proteome</keyword>
<dbReference type="PANTHER" id="PTHR43003:SF5">
    <property type="entry name" value="DNA-3-METHYLADENINE GLYCOSYLASE"/>
    <property type="match status" value="1"/>
</dbReference>
<gene>
    <name evidence="7" type="primary">alkA</name>
    <name evidence="7" type="ORF">OTERR_13890</name>
</gene>
<evidence type="ECO:0000259" key="6">
    <source>
        <dbReference type="SMART" id="SM00478"/>
    </source>
</evidence>
<dbReference type="GO" id="GO:0006307">
    <property type="term" value="P:DNA alkylation repair"/>
    <property type="evidence" value="ECO:0007669"/>
    <property type="project" value="TreeGrafter"/>
</dbReference>
<feature type="domain" description="HhH-GPD" evidence="6">
    <location>
        <begin position="28"/>
        <end position="190"/>
    </location>
</feature>
<dbReference type="GO" id="GO:0008725">
    <property type="term" value="F:DNA-3-methyladenine glycosylase activity"/>
    <property type="evidence" value="ECO:0007669"/>
    <property type="project" value="TreeGrafter"/>
</dbReference>
<evidence type="ECO:0000256" key="3">
    <source>
        <dbReference type="ARBA" id="ARBA00012000"/>
    </source>
</evidence>
<dbReference type="GO" id="GO:0032131">
    <property type="term" value="F:alkylated DNA binding"/>
    <property type="evidence" value="ECO:0007669"/>
    <property type="project" value="TreeGrafter"/>
</dbReference>
<keyword evidence="5" id="KW-0234">DNA repair</keyword>
<evidence type="ECO:0000313" key="7">
    <source>
        <dbReference type="EMBL" id="QEL64865.1"/>
    </source>
</evidence>
<dbReference type="Gene3D" id="1.10.340.30">
    <property type="entry name" value="Hypothetical protein, domain 2"/>
    <property type="match status" value="1"/>
</dbReference>
<evidence type="ECO:0000256" key="1">
    <source>
        <dbReference type="ARBA" id="ARBA00000086"/>
    </source>
</evidence>
<evidence type="ECO:0000256" key="4">
    <source>
        <dbReference type="ARBA" id="ARBA00022763"/>
    </source>
</evidence>
<dbReference type="Pfam" id="PF00730">
    <property type="entry name" value="HhH-GPD"/>
    <property type="match status" value="1"/>
</dbReference>
<dbReference type="EC" id="3.2.2.21" evidence="3"/>
<dbReference type="Gene3D" id="1.10.1670.40">
    <property type="match status" value="1"/>
</dbReference>
<dbReference type="SMART" id="SM00478">
    <property type="entry name" value="ENDO3c"/>
    <property type="match status" value="1"/>
</dbReference>
<dbReference type="Proteomes" id="UP000323671">
    <property type="component" value="Chromosome"/>
</dbReference>
<dbReference type="CDD" id="cd00056">
    <property type="entry name" value="ENDO3c"/>
    <property type="match status" value="1"/>
</dbReference>
<dbReference type="InterPro" id="IPR011257">
    <property type="entry name" value="DNA_glycosylase"/>
</dbReference>
<evidence type="ECO:0000256" key="2">
    <source>
        <dbReference type="ARBA" id="ARBA00010817"/>
    </source>
</evidence>
<protein>
    <recommendedName>
        <fullName evidence="3">DNA-3-methyladenine glycosylase II</fullName>
        <ecNumber evidence="3">3.2.2.21</ecNumber>
    </recommendedName>
</protein>
<dbReference type="GO" id="GO:0032993">
    <property type="term" value="C:protein-DNA complex"/>
    <property type="evidence" value="ECO:0007669"/>
    <property type="project" value="TreeGrafter"/>
</dbReference>
<dbReference type="PANTHER" id="PTHR43003">
    <property type="entry name" value="DNA-3-METHYLADENINE GLYCOSYLASE"/>
    <property type="match status" value="1"/>
</dbReference>
<dbReference type="AlphaFoldDB" id="A0A5C1E8A8"/>
<dbReference type="SUPFAM" id="SSF48150">
    <property type="entry name" value="DNA-glycosylase"/>
    <property type="match status" value="1"/>
</dbReference>
<keyword evidence="4" id="KW-0227">DNA damage</keyword>
<dbReference type="GO" id="GO:0006285">
    <property type="term" value="P:base-excision repair, AP site formation"/>
    <property type="evidence" value="ECO:0007669"/>
    <property type="project" value="TreeGrafter"/>
</dbReference>